<feature type="compositionally biased region" description="Pro residues" evidence="4">
    <location>
        <begin position="2023"/>
        <end position="2036"/>
    </location>
</feature>
<feature type="compositionally biased region" description="Low complexity" evidence="4">
    <location>
        <begin position="2013"/>
        <end position="2022"/>
    </location>
</feature>
<feature type="repeat" description="ANK" evidence="3">
    <location>
        <begin position="1496"/>
        <end position="1528"/>
    </location>
</feature>
<organism evidence="6 7">
    <name type="scientific">Phaeosphaeria nodorum (strain SN15 / ATCC MYA-4574 / FGSC 10173)</name>
    <name type="common">Glume blotch fungus</name>
    <name type="synonym">Parastagonospora nodorum</name>
    <dbReference type="NCBI Taxonomy" id="321614"/>
    <lineage>
        <taxon>Eukaryota</taxon>
        <taxon>Fungi</taxon>
        <taxon>Dikarya</taxon>
        <taxon>Ascomycota</taxon>
        <taxon>Pezizomycotina</taxon>
        <taxon>Dothideomycetes</taxon>
        <taxon>Pleosporomycetidae</taxon>
        <taxon>Pleosporales</taxon>
        <taxon>Pleosporineae</taxon>
        <taxon>Phaeosphaeriaceae</taxon>
        <taxon>Parastagonospora</taxon>
    </lineage>
</organism>
<dbReference type="EMBL" id="CP069027">
    <property type="protein sequence ID" value="QRC95275.1"/>
    <property type="molecule type" value="Genomic_DNA"/>
</dbReference>
<feature type="compositionally biased region" description="Gly residues" evidence="4">
    <location>
        <begin position="2100"/>
        <end position="2112"/>
    </location>
</feature>
<feature type="compositionally biased region" description="Pro residues" evidence="4">
    <location>
        <begin position="1802"/>
        <end position="1812"/>
    </location>
</feature>
<dbReference type="VEuPathDB" id="FungiDB:JI435_029760"/>
<protein>
    <recommendedName>
        <fullName evidence="5">Nephrocystin 3-like N-terminal domain-containing protein</fullName>
    </recommendedName>
</protein>
<feature type="compositionally biased region" description="Acidic residues" evidence="4">
    <location>
        <begin position="1707"/>
        <end position="1737"/>
    </location>
</feature>
<feature type="compositionally biased region" description="Basic and acidic residues" evidence="4">
    <location>
        <begin position="1774"/>
        <end position="1788"/>
    </location>
</feature>
<feature type="repeat" description="ANK" evidence="3">
    <location>
        <begin position="882"/>
        <end position="914"/>
    </location>
</feature>
<reference evidence="7" key="1">
    <citation type="journal article" date="2021" name="BMC Genomics">
        <title>Chromosome-level genome assembly and manually-curated proteome of model necrotroph Parastagonospora nodorum Sn15 reveals a genome-wide trove of candidate effector homologs, and redundancy of virulence-related functions within an accessory chromosome.</title>
        <authorList>
            <person name="Bertazzoni S."/>
            <person name="Jones D.A.B."/>
            <person name="Phan H.T."/>
            <person name="Tan K.-C."/>
            <person name="Hane J.K."/>
        </authorList>
    </citation>
    <scope>NUCLEOTIDE SEQUENCE [LARGE SCALE GENOMIC DNA]</scope>
    <source>
        <strain evidence="7">SN15 / ATCC MYA-4574 / FGSC 10173)</strain>
    </source>
</reference>
<feature type="compositionally biased region" description="Polar residues" evidence="4">
    <location>
        <begin position="1908"/>
        <end position="1928"/>
    </location>
</feature>
<feature type="repeat" description="ANK" evidence="3">
    <location>
        <begin position="1596"/>
        <end position="1628"/>
    </location>
</feature>
<feature type="repeat" description="ANK" evidence="3">
    <location>
        <begin position="1363"/>
        <end position="1395"/>
    </location>
</feature>
<dbReference type="InterPro" id="IPR056884">
    <property type="entry name" value="NPHP3-like_N"/>
</dbReference>
<dbReference type="Gene3D" id="1.25.40.20">
    <property type="entry name" value="Ankyrin repeat-containing domain"/>
    <property type="match status" value="3"/>
</dbReference>
<gene>
    <name evidence="6" type="ORF">JI435_029760</name>
</gene>
<feature type="compositionally biased region" description="Basic and acidic residues" evidence="4">
    <location>
        <begin position="1738"/>
        <end position="1755"/>
    </location>
</feature>
<feature type="region of interest" description="Disordered" evidence="4">
    <location>
        <begin position="755"/>
        <end position="821"/>
    </location>
</feature>
<keyword evidence="1" id="KW-0677">Repeat</keyword>
<dbReference type="Pfam" id="PF24883">
    <property type="entry name" value="NPHP3_N"/>
    <property type="match status" value="1"/>
</dbReference>
<feature type="repeat" description="ANK" evidence="3">
    <location>
        <begin position="1463"/>
        <end position="1495"/>
    </location>
</feature>
<dbReference type="PROSITE" id="PS50088">
    <property type="entry name" value="ANK_REPEAT"/>
    <property type="match status" value="10"/>
</dbReference>
<feature type="compositionally biased region" description="Acidic residues" evidence="4">
    <location>
        <begin position="761"/>
        <end position="783"/>
    </location>
</feature>
<dbReference type="PANTHER" id="PTHR24123:SF33">
    <property type="entry name" value="PROTEIN HOS4"/>
    <property type="match status" value="1"/>
</dbReference>
<feature type="repeat" description="ANK" evidence="3">
    <location>
        <begin position="1263"/>
        <end position="1295"/>
    </location>
</feature>
<feature type="region of interest" description="Disordered" evidence="4">
    <location>
        <begin position="1774"/>
        <end position="1819"/>
    </location>
</feature>
<evidence type="ECO:0000256" key="1">
    <source>
        <dbReference type="ARBA" id="ARBA00022737"/>
    </source>
</evidence>
<feature type="compositionally biased region" description="Polar residues" evidence="4">
    <location>
        <begin position="1938"/>
        <end position="1957"/>
    </location>
</feature>
<dbReference type="InterPro" id="IPR002110">
    <property type="entry name" value="Ankyrin_rpt"/>
</dbReference>
<sequence length="2112" mass="232013">MAAPAKIQHGKFQAMAVGLGFDIVYPVADKPALSKGPSKYEIVAIPGIGTDEEWSWKLNRVNWLRDTNMLAQKIPEARISIFNYTPDGFDKGPVNQRLDHMAKKLLLGLDRMRTSMDTKTPIIFVCHSMGGIILEKTLLLARQHQDEHPSVYPYVAGCIFLGTPFQGLTEARAQILADMAQNSGVGTSGEVVEYLARDAAVLRALLDEFALLARNAQMRLYCFYEQQESERVKYAIKGVSKTTSKRSDRIVDELSARITSADRLGLAADHFRLNKYENSKDPNFTYVSEEIRVMTSKANSILKSRQNAQIQSLVDERTYRSMANHLTKGFPDLDLAIGGQFRGAQKSGVLDQATFVEWQHEEDTNKPLWVHGKAGNGQSAVASSAIDHLKMSREEGSIVASFFCDQSEKQRRSLLGLLEVIIFQILEANSDLAVHLLSDSRKAKEAGKLQFDPEATLKVQVLWDALQAMAKQIPGGSIFIIIFGLDQLSEDALDDFFTYMEELAEAPLMQESYETVPIKWMLLSRTGRPNIVKFLEPRAFEIDLEDEQNVALVSNDLRLQISVSVDSLQLPSSLAYFVKRHVHSRAEDNEIYIKLVIQELRNAWNPGVTQHAEIRKLLESFPYGLTNMFEHIRKRVLDPRAEGLEYTKEILRCQICAYVSPTLRDMAIMAGLPNHDREDLEKLKTYVVRCGAFLTLRGDDWDIANQTVEWINISAQEHLQQYAKEDLGLELLDMQHGIIALRCLEYIYEVFHDQTSSDEHKEDEDAEEHDASEDDDEHDDDGESGSQTSKAHDTDGEDADKQSDSNSSTGNDVSDADNTDKKMNIEECAKYPVRYWVEHAKRAPRDVLDEFNLTHSFWQDDSEARQQWWKLVPDLHTHSDQEGVSALHVAVILKFSALVEYLLENGRDGDVHKEDSIGFQPLYYACRNDDGGIVDTLLGASADINYTSSSEHPAALFAAAKFGRPTILKTLLDRDADLDAISPDHGTALYAAIENNDNTIAQLLLSHGADVNVTSENGRRALNIGAFVGNLDGVRLLVANEADIDPDEDYWYGSALGAAARNGHSEMVEYLLSKGWSAHRSMKTYGNFLTAAAMYNHLGVVDILLKKEERVPVLEMALQAASQRGYAPVVKAILTKNPNLRLRKSFAQAAYHGRTEVLKLLFEQDVNREIHDDYSIKDDALYQATDNEQGETVELLLAHGANPNAEGPTYGFALAASAYDGTTKILKVLIANNADAAAYCGNAENVQLLLEHGALLNTAPIGHYGNELQAAVYTGNEETIRLLLERGADVNAFGGHYSYAIISAVSQGFSNATKVLLEHGADVNVRGGEDKWPVISLAASRLRKEDLALILNKVADINATCDRGTTALINCAAAGDDEGLEFLLEHGADVHIISESSGSALYAAALIGNEACCGVLLKAGADINALGGEYGTALQAACCAEDIETVRLLLNAGAAVNVGSHGTFGSALSAASSADEPDIAKLLIEHGADVNLAGGYDHLPIMAAAQTGNFAILKLLLDHGADAAATGGQWGSTITAAAYGDEMECFELLLERGGDLHAKGGHYGSALQAAAVKANLAIIDTILDHAVELVNYCDGKYYTPLIAAAYYDRLEVVDILLEKGADIRVHGGQYRSAITAAAIKGNKAVLEKLLELRPDEALVDEALVEACAHRQAVSVDLLLQSRANVFTRHPTLGSANDALEAPQVVEENSDDEEDDPEEDDEESDEDEDSEEGVQWEGDDGKSVSDDTEDRSVTDLKLEEDLTEKAKIQKLLDEAVARRKRNPTVERFKSVRHRAPPARFAGAPPPPPIPQLPPVSDFKPYSAAARNTSFASPYVQQLQETSTLPFRTTSGHEIPAAISPPAGPPNRQPVNMSYPASLVTRKPLNTDSSRRVSSAHNVEPALTPEAERQPSTGSVTPPSRQGSENQGIRRQSKVMNRRSLVNYQQRQSKLSPQGSMDQLTERHDFAVPSQDVPSVTAPPLVPYNSHPSQQYHPPPPQFLPRQSQYLAQPPPPHAYGQHQQPQYQPRPAPPQHPPYSPPTMQGQGYPPRNHPSQTRSPSSFQGSSQQANDNGSYFGQGFVAELPATNQPQPPRPYEPQGRTWGTGGYDGQGYSR</sequence>
<evidence type="ECO:0000313" key="6">
    <source>
        <dbReference type="EMBL" id="QRC95275.1"/>
    </source>
</evidence>
<dbReference type="SUPFAM" id="SSF48403">
    <property type="entry name" value="Ankyrin repeat"/>
    <property type="match status" value="3"/>
</dbReference>
<feature type="compositionally biased region" description="Polar residues" evidence="4">
    <location>
        <begin position="1882"/>
        <end position="1895"/>
    </location>
</feature>
<feature type="compositionally biased region" description="Basic and acidic residues" evidence="4">
    <location>
        <begin position="790"/>
        <end position="803"/>
    </location>
</feature>
<dbReference type="InterPro" id="IPR029058">
    <property type="entry name" value="AB_hydrolase_fold"/>
</dbReference>
<feature type="repeat" description="ANK" evidence="3">
    <location>
        <begin position="917"/>
        <end position="949"/>
    </location>
</feature>
<feature type="compositionally biased region" description="Polar residues" evidence="4">
    <location>
        <begin position="2049"/>
        <end position="2072"/>
    </location>
</feature>
<dbReference type="Proteomes" id="UP000663193">
    <property type="component" value="Chromosome 5"/>
</dbReference>
<dbReference type="InterPro" id="IPR051165">
    <property type="entry name" value="Multifunctional_ANK_Repeat"/>
</dbReference>
<feature type="domain" description="Nephrocystin 3-like N-terminal" evidence="5">
    <location>
        <begin position="349"/>
        <end position="525"/>
    </location>
</feature>
<evidence type="ECO:0000313" key="7">
    <source>
        <dbReference type="Proteomes" id="UP000663193"/>
    </source>
</evidence>
<keyword evidence="7" id="KW-1185">Reference proteome</keyword>
<name>A0A7U2EYB6_PHANO</name>
<dbReference type="Pfam" id="PF12796">
    <property type="entry name" value="Ank_2"/>
    <property type="match status" value="8"/>
</dbReference>
<keyword evidence="2 3" id="KW-0040">ANK repeat</keyword>
<evidence type="ECO:0000256" key="3">
    <source>
        <dbReference type="PROSITE-ProRule" id="PRU00023"/>
    </source>
</evidence>
<dbReference type="SMART" id="SM00248">
    <property type="entry name" value="ANK"/>
    <property type="match status" value="22"/>
</dbReference>
<feature type="repeat" description="ANK" evidence="3">
    <location>
        <begin position="984"/>
        <end position="1016"/>
    </location>
</feature>
<accession>A0A7U2EYB6</accession>
<feature type="region of interest" description="Disordered" evidence="4">
    <location>
        <begin position="1693"/>
        <end position="1755"/>
    </location>
</feature>
<feature type="repeat" description="ANK" evidence="3">
    <location>
        <begin position="1429"/>
        <end position="1461"/>
    </location>
</feature>
<evidence type="ECO:0000259" key="5">
    <source>
        <dbReference type="Pfam" id="PF24883"/>
    </source>
</evidence>
<dbReference type="OrthoDB" id="427518at2759"/>
<dbReference type="SUPFAM" id="SSF53474">
    <property type="entry name" value="alpha/beta-Hydrolases"/>
    <property type="match status" value="1"/>
</dbReference>
<proteinExistence type="predicted"/>
<evidence type="ECO:0000256" key="2">
    <source>
        <dbReference type="ARBA" id="ARBA00023043"/>
    </source>
</evidence>
<dbReference type="InterPro" id="IPR036770">
    <property type="entry name" value="Ankyrin_rpt-contain_sf"/>
</dbReference>
<feature type="repeat" description="ANK" evidence="3">
    <location>
        <begin position="1017"/>
        <end position="1049"/>
    </location>
</feature>
<evidence type="ECO:0000256" key="4">
    <source>
        <dbReference type="SAM" id="MobiDB-lite"/>
    </source>
</evidence>
<dbReference type="PROSITE" id="PS50297">
    <property type="entry name" value="ANK_REP_REGION"/>
    <property type="match status" value="6"/>
</dbReference>
<feature type="compositionally biased region" description="Polar residues" evidence="4">
    <location>
        <begin position="1840"/>
        <end position="1850"/>
    </location>
</feature>
<dbReference type="PANTHER" id="PTHR24123">
    <property type="entry name" value="ANKYRIN REPEAT-CONTAINING"/>
    <property type="match status" value="1"/>
</dbReference>
<dbReference type="Gene3D" id="3.40.50.1820">
    <property type="entry name" value="alpha/beta hydrolase"/>
    <property type="match status" value="1"/>
</dbReference>
<feature type="region of interest" description="Disordered" evidence="4">
    <location>
        <begin position="1840"/>
        <end position="2112"/>
    </location>
</feature>